<evidence type="ECO:0000313" key="1">
    <source>
        <dbReference type="EMBL" id="CAH2396694.1"/>
    </source>
</evidence>
<evidence type="ECO:0000313" key="2">
    <source>
        <dbReference type="Proteomes" id="UP001153050"/>
    </source>
</evidence>
<name>A0ABM9DJB9_9HYPH</name>
<organism evidence="1 2">
    <name type="scientific">Mesorhizobium escarrei</name>
    <dbReference type="NCBI Taxonomy" id="666018"/>
    <lineage>
        <taxon>Bacteria</taxon>
        <taxon>Pseudomonadati</taxon>
        <taxon>Pseudomonadota</taxon>
        <taxon>Alphaproteobacteria</taxon>
        <taxon>Hyphomicrobiales</taxon>
        <taxon>Phyllobacteriaceae</taxon>
        <taxon>Mesorhizobium</taxon>
    </lineage>
</organism>
<dbReference type="Proteomes" id="UP001153050">
    <property type="component" value="Unassembled WGS sequence"/>
</dbReference>
<dbReference type="RefSeq" id="WP_254016955.1">
    <property type="nucleotide sequence ID" value="NZ_CAKXZT010000050.1"/>
</dbReference>
<protein>
    <submittedName>
        <fullName evidence="1">Uncharacterized protein</fullName>
    </submittedName>
</protein>
<gene>
    <name evidence="1" type="ORF">MES5069_1430009</name>
</gene>
<sequence length="172" mass="18902">MTFMLWPLVDLLSVSEEGAHAARCQTSCYRCIQRFGNRRYHGLLDWRLGIAYLRAMVMPGYTCGLSQYDGRFPEMAGWREHATALAETAARMRPGALIASIHAPSGLPCLLEQGRSGPGSAIVVVHPLWSTQGDAGLALAGGEDVRFIDTFELERRPLRALEMARGVGRQGQ</sequence>
<comment type="caution">
    <text evidence="1">The sequence shown here is derived from an EMBL/GenBank/DDBJ whole genome shotgun (WGS) entry which is preliminary data.</text>
</comment>
<dbReference type="EMBL" id="CAKXZT010000050">
    <property type="protein sequence ID" value="CAH2396694.1"/>
    <property type="molecule type" value="Genomic_DNA"/>
</dbReference>
<proteinExistence type="predicted"/>
<accession>A0ABM9DJB9</accession>
<keyword evidence="2" id="KW-1185">Reference proteome</keyword>
<reference evidence="1 2" key="1">
    <citation type="submission" date="2022-03" db="EMBL/GenBank/DDBJ databases">
        <authorList>
            <person name="Brunel B."/>
        </authorList>
    </citation>
    <scope>NUCLEOTIDE SEQUENCE [LARGE SCALE GENOMIC DNA]</scope>
    <source>
        <strain evidence="1">STM5069sample</strain>
    </source>
</reference>